<dbReference type="CDD" id="cd01854">
    <property type="entry name" value="YjeQ_EngC"/>
    <property type="match status" value="1"/>
</dbReference>
<feature type="binding site" evidence="10">
    <location>
        <begin position="208"/>
        <end position="216"/>
    </location>
    <ligand>
        <name>GTP</name>
        <dbReference type="ChEBI" id="CHEBI:37565"/>
    </ligand>
</feature>
<dbReference type="HAMAP" id="MF_01820">
    <property type="entry name" value="GTPase_RsgA"/>
    <property type="match status" value="1"/>
</dbReference>
<keyword evidence="4 10" id="KW-0699">rRNA-binding</keyword>
<comment type="cofactor">
    <cofactor evidence="10">
        <name>Zn(2+)</name>
        <dbReference type="ChEBI" id="CHEBI:29105"/>
    </cofactor>
    <text evidence="10">Binds 1 zinc ion per subunit.</text>
</comment>
<reference evidence="13 14" key="1">
    <citation type="journal article" date="2016" name="Nat. Commun.">
        <title>Thousands of microbial genomes shed light on interconnected biogeochemical processes in an aquifer system.</title>
        <authorList>
            <person name="Anantharaman K."/>
            <person name="Brown C.T."/>
            <person name="Hug L.A."/>
            <person name="Sharon I."/>
            <person name="Castelle C.J."/>
            <person name="Probst A.J."/>
            <person name="Thomas B.C."/>
            <person name="Singh A."/>
            <person name="Wilkins M.J."/>
            <person name="Karaoz U."/>
            <person name="Brodie E.L."/>
            <person name="Williams K.H."/>
            <person name="Hubbard S.S."/>
            <person name="Banfield J.F."/>
        </authorList>
    </citation>
    <scope>NUCLEOTIDE SEQUENCE [LARGE SCALE GENOMIC DNA]</scope>
</reference>
<evidence type="ECO:0000313" key="13">
    <source>
        <dbReference type="EMBL" id="OGG15741.1"/>
    </source>
</evidence>
<keyword evidence="5 10" id="KW-0547">Nucleotide-binding</keyword>
<feature type="binding site" evidence="10">
    <location>
        <position position="294"/>
    </location>
    <ligand>
        <name>Zn(2+)</name>
        <dbReference type="ChEBI" id="CHEBI:29105"/>
    </ligand>
</feature>
<evidence type="ECO:0000256" key="7">
    <source>
        <dbReference type="ARBA" id="ARBA00022833"/>
    </source>
</evidence>
<dbReference type="GO" id="GO:0005525">
    <property type="term" value="F:GTP binding"/>
    <property type="evidence" value="ECO:0007669"/>
    <property type="project" value="UniProtKB-UniRule"/>
</dbReference>
<feature type="binding site" evidence="10">
    <location>
        <begin position="154"/>
        <end position="157"/>
    </location>
    <ligand>
        <name>GTP</name>
        <dbReference type="ChEBI" id="CHEBI:37565"/>
    </ligand>
</feature>
<dbReference type="NCBIfam" id="TIGR00157">
    <property type="entry name" value="ribosome small subunit-dependent GTPase A"/>
    <property type="match status" value="1"/>
</dbReference>
<name>A0A1F5ZTJ1_9BACT</name>
<dbReference type="InterPro" id="IPR030378">
    <property type="entry name" value="G_CP_dom"/>
</dbReference>
<dbReference type="EC" id="3.6.1.-" evidence="10"/>
<proteinExistence type="inferred from homology"/>
<evidence type="ECO:0000256" key="1">
    <source>
        <dbReference type="ARBA" id="ARBA00022490"/>
    </source>
</evidence>
<evidence type="ECO:0000256" key="5">
    <source>
        <dbReference type="ARBA" id="ARBA00022741"/>
    </source>
</evidence>
<dbReference type="GO" id="GO:0042274">
    <property type="term" value="P:ribosomal small subunit biogenesis"/>
    <property type="evidence" value="ECO:0007669"/>
    <property type="project" value="UniProtKB-UniRule"/>
</dbReference>
<keyword evidence="2 10" id="KW-0690">Ribosome biogenesis</keyword>
<evidence type="ECO:0000256" key="3">
    <source>
        <dbReference type="ARBA" id="ARBA00022723"/>
    </source>
</evidence>
<evidence type="ECO:0000259" key="11">
    <source>
        <dbReference type="PROSITE" id="PS50936"/>
    </source>
</evidence>
<dbReference type="GO" id="GO:0003924">
    <property type="term" value="F:GTPase activity"/>
    <property type="evidence" value="ECO:0007669"/>
    <property type="project" value="UniProtKB-UniRule"/>
</dbReference>
<evidence type="ECO:0000256" key="4">
    <source>
        <dbReference type="ARBA" id="ARBA00022730"/>
    </source>
</evidence>
<dbReference type="Gene3D" id="1.10.40.50">
    <property type="entry name" value="Probable gtpase engc, domain 3"/>
    <property type="match status" value="1"/>
</dbReference>
<keyword evidence="3 10" id="KW-0479">Metal-binding</keyword>
<feature type="binding site" evidence="10">
    <location>
        <position position="302"/>
    </location>
    <ligand>
        <name>Zn(2+)</name>
        <dbReference type="ChEBI" id="CHEBI:29105"/>
    </ligand>
</feature>
<evidence type="ECO:0000256" key="2">
    <source>
        <dbReference type="ARBA" id="ARBA00022517"/>
    </source>
</evidence>
<dbReference type="STRING" id="1798382.A3D77_01820"/>
<dbReference type="PROSITE" id="PS50936">
    <property type="entry name" value="ENGC_GTPASE"/>
    <property type="match status" value="1"/>
</dbReference>
<dbReference type="PANTHER" id="PTHR32120">
    <property type="entry name" value="SMALL RIBOSOMAL SUBUNIT BIOGENESIS GTPASE RSGA"/>
    <property type="match status" value="1"/>
</dbReference>
<feature type="binding site" evidence="10">
    <location>
        <position position="289"/>
    </location>
    <ligand>
        <name>Zn(2+)</name>
        <dbReference type="ChEBI" id="CHEBI:29105"/>
    </ligand>
</feature>
<dbReference type="SUPFAM" id="SSF52540">
    <property type="entry name" value="P-loop containing nucleoside triphosphate hydrolases"/>
    <property type="match status" value="1"/>
</dbReference>
<dbReference type="PANTHER" id="PTHR32120:SF10">
    <property type="entry name" value="SMALL RIBOSOMAL SUBUNIT BIOGENESIS GTPASE RSGA"/>
    <property type="match status" value="1"/>
</dbReference>
<feature type="domain" description="EngC GTPase" evidence="11">
    <location>
        <begin position="115"/>
        <end position="264"/>
    </location>
</feature>
<dbReference type="InterPro" id="IPR027417">
    <property type="entry name" value="P-loop_NTPase"/>
</dbReference>
<dbReference type="Proteomes" id="UP000176923">
    <property type="component" value="Unassembled WGS sequence"/>
</dbReference>
<dbReference type="GO" id="GO:0046872">
    <property type="term" value="F:metal ion binding"/>
    <property type="evidence" value="ECO:0007669"/>
    <property type="project" value="UniProtKB-KW"/>
</dbReference>
<dbReference type="GO" id="GO:0019843">
    <property type="term" value="F:rRNA binding"/>
    <property type="evidence" value="ECO:0007669"/>
    <property type="project" value="UniProtKB-KW"/>
</dbReference>
<dbReference type="GO" id="GO:0005737">
    <property type="term" value="C:cytoplasm"/>
    <property type="evidence" value="ECO:0007669"/>
    <property type="project" value="UniProtKB-SubCell"/>
</dbReference>
<protein>
    <recommendedName>
        <fullName evidence="10">Small ribosomal subunit biogenesis GTPase RsgA</fullName>
        <ecNumber evidence="10">3.6.1.-</ecNumber>
    </recommendedName>
</protein>
<keyword evidence="9 10" id="KW-0342">GTP-binding</keyword>
<keyword evidence="6 10" id="KW-0378">Hydrolase</keyword>
<dbReference type="PROSITE" id="PS51721">
    <property type="entry name" value="G_CP"/>
    <property type="match status" value="1"/>
</dbReference>
<feature type="binding site" evidence="10">
    <location>
        <position position="296"/>
    </location>
    <ligand>
        <name>Zn(2+)</name>
        <dbReference type="ChEBI" id="CHEBI:29105"/>
    </ligand>
</feature>
<dbReference type="InterPro" id="IPR004881">
    <property type="entry name" value="Ribosome_biogen_GTPase_RsgA"/>
</dbReference>
<evidence type="ECO:0000259" key="12">
    <source>
        <dbReference type="PROSITE" id="PS51721"/>
    </source>
</evidence>
<evidence type="ECO:0000256" key="10">
    <source>
        <dbReference type="HAMAP-Rule" id="MF_01820"/>
    </source>
</evidence>
<accession>A0A1F5ZTJ1</accession>
<comment type="similarity">
    <text evidence="10">Belongs to the TRAFAC class YlqF/YawG GTPase family. RsgA subfamily.</text>
</comment>
<dbReference type="Pfam" id="PF03193">
    <property type="entry name" value="RsgA_GTPase"/>
    <property type="match status" value="1"/>
</dbReference>
<comment type="function">
    <text evidence="10">One of several proteins that assist in the late maturation steps of the functional core of the 30S ribosomal subunit. Helps release RbfA from mature subunits. May play a role in the assembly of ribosomal proteins into the subunit. Circularly permuted GTPase that catalyzes slow GTP hydrolysis, GTPase activity is stimulated by the 30S ribosomal subunit.</text>
</comment>
<evidence type="ECO:0000313" key="14">
    <source>
        <dbReference type="Proteomes" id="UP000176923"/>
    </source>
</evidence>
<keyword evidence="8 10" id="KW-0694">RNA-binding</keyword>
<comment type="caution">
    <text evidence="13">The sequence shown here is derived from an EMBL/GenBank/DDBJ whole genome shotgun (WGS) entry which is preliminary data.</text>
</comment>
<keyword evidence="7 10" id="KW-0862">Zinc</keyword>
<dbReference type="AlphaFoldDB" id="A0A1F5ZTJ1"/>
<evidence type="ECO:0000256" key="9">
    <source>
        <dbReference type="ARBA" id="ARBA00023134"/>
    </source>
</evidence>
<evidence type="ECO:0000256" key="6">
    <source>
        <dbReference type="ARBA" id="ARBA00022801"/>
    </source>
</evidence>
<gene>
    <name evidence="10" type="primary">rsgA</name>
    <name evidence="13" type="ORF">A3D77_01820</name>
</gene>
<organism evidence="13 14">
    <name type="scientific">Candidatus Gottesmanbacteria bacterium RIFCSPHIGHO2_02_FULL_39_11</name>
    <dbReference type="NCBI Taxonomy" id="1798382"/>
    <lineage>
        <taxon>Bacteria</taxon>
        <taxon>Candidatus Gottesmaniibacteriota</taxon>
    </lineage>
</organism>
<dbReference type="InterPro" id="IPR010914">
    <property type="entry name" value="RsgA_GTPase_dom"/>
</dbReference>
<comment type="subunit">
    <text evidence="10">Monomer. Associates with 30S ribosomal subunit, binds 16S rRNA.</text>
</comment>
<sequence length="361" mass="41411">MFNHDRKVKIEDLGYSEFFEAKGENLELTGFSIARVIAEYREAYRVKSVNGEFLAKITGKQMFDAARREDYPAVGDWLVVTELDGGRAVIRKILPRKSILKKKYSDKQDTQIIATNIDIAFVIESVDRDYNLNRFERYIVLANEGKIRPVVILNKIDLISITDLNSRIDQITNRFNDVDIIPTSTITEQGLNELENYIIKGKTYCFLGSSGVGKSSLINKLLKKNEIKTKEISTSTGKGKHTTTTREMYFLENGGIVIDNPGTREVGIADAIVGIENVFDEITYLSKKCKFSDCTHTNEPSCAILRAIEDKKLDENKYQNYIKLKKEAEYYQMNELEKREKDRKFGRFVKKALKQLNEFKS</sequence>
<evidence type="ECO:0000256" key="8">
    <source>
        <dbReference type="ARBA" id="ARBA00022884"/>
    </source>
</evidence>
<feature type="domain" description="CP-type G" evidence="12">
    <location>
        <begin position="106"/>
        <end position="266"/>
    </location>
</feature>
<comment type="subcellular location">
    <subcellularLocation>
        <location evidence="10">Cytoplasm</location>
    </subcellularLocation>
</comment>
<keyword evidence="1 10" id="KW-0963">Cytoplasm</keyword>
<dbReference type="EMBL" id="MFJL01000019">
    <property type="protein sequence ID" value="OGG15741.1"/>
    <property type="molecule type" value="Genomic_DNA"/>
</dbReference>
<dbReference type="Gene3D" id="3.40.50.300">
    <property type="entry name" value="P-loop containing nucleotide triphosphate hydrolases"/>
    <property type="match status" value="1"/>
</dbReference>